<accession>A0A4V1AUD5</accession>
<comment type="similarity">
    <text evidence="1">Belongs to the glycosyltransferase group 1 family. Glycosyltransferase 4 subfamily.</text>
</comment>
<evidence type="ECO:0000256" key="1">
    <source>
        <dbReference type="ARBA" id="ARBA00009481"/>
    </source>
</evidence>
<organism evidence="6 9">
    <name type="scientific">Pseudoduganella plicata</name>
    <dbReference type="NCBI Taxonomy" id="321984"/>
    <lineage>
        <taxon>Bacteria</taxon>
        <taxon>Pseudomonadati</taxon>
        <taxon>Pseudomonadota</taxon>
        <taxon>Betaproteobacteria</taxon>
        <taxon>Burkholderiales</taxon>
        <taxon>Oxalobacteraceae</taxon>
        <taxon>Telluria group</taxon>
        <taxon>Pseudoduganella</taxon>
    </lineage>
</organism>
<sequence length="374" mass="40555">MANQGKSIVMLGTSLTAKGGISAVVQVYVDTGLFERFPIRYIATHRDGGAAAKLVAMGQAYLALLWILLRGKAALVHVHTASRASFWRKCGMLLLARLFRVPTIIHLHGGGFAEFYEKECGPARRWLIRNIYDNASRVIVLSGQWETWMRGVTRNRNVTSLYNPVVVRDTVPDWNVRDRATVLMLGRLNRGKGAYDLVQAAAAIAHGDFRLKLGGDGEIEKVREAARSAGIGDHVDLLGWVGPEEKARHLGTATVFVLPSYYEGLPMSVLEAMAAGMPVVTTPVGGIPEAVTDGVEGFLVAPGDTAALVDRLKTLLADPALAQRMGQAGRRKVENTFAHSIIMPQLERMYVELGAVPTQPSRVAASLPRASVPE</sequence>
<evidence type="ECO:0000313" key="9">
    <source>
        <dbReference type="Proteomes" id="UP000619512"/>
    </source>
</evidence>
<keyword evidence="3" id="KW-0808">Transferase</keyword>
<dbReference type="Pfam" id="PF13579">
    <property type="entry name" value="Glyco_trans_4_4"/>
    <property type="match status" value="1"/>
</dbReference>
<dbReference type="Gene3D" id="3.40.50.2000">
    <property type="entry name" value="Glycogen Phosphorylase B"/>
    <property type="match status" value="2"/>
</dbReference>
<evidence type="ECO:0000259" key="5">
    <source>
        <dbReference type="Pfam" id="PF13579"/>
    </source>
</evidence>
<dbReference type="OrthoDB" id="7560678at2"/>
<reference evidence="6" key="1">
    <citation type="journal article" date="2014" name="Int. J. Syst. Evol. Microbiol.">
        <title>Complete genome sequence of Corynebacterium casei LMG S-19264T (=DSM 44701T), isolated from a smear-ripened cheese.</title>
        <authorList>
            <consortium name="US DOE Joint Genome Institute (JGI-PGF)"/>
            <person name="Walter F."/>
            <person name="Albersmeier A."/>
            <person name="Kalinowski J."/>
            <person name="Ruckert C."/>
        </authorList>
    </citation>
    <scope>NUCLEOTIDE SEQUENCE</scope>
    <source>
        <strain evidence="6">KCTC 12344</strain>
    </source>
</reference>
<keyword evidence="8" id="KW-1185">Reference proteome</keyword>
<dbReference type="Pfam" id="PF00534">
    <property type="entry name" value="Glycos_transf_1"/>
    <property type="match status" value="1"/>
</dbReference>
<gene>
    <name evidence="7" type="ORF">E1742_23440</name>
    <name evidence="6" type="ORF">GCM10007388_17890</name>
</gene>
<dbReference type="SUPFAM" id="SSF53756">
    <property type="entry name" value="UDP-Glycosyltransferase/glycogen phosphorylase"/>
    <property type="match status" value="1"/>
</dbReference>
<dbReference type="InterPro" id="IPR001296">
    <property type="entry name" value="Glyco_trans_1"/>
</dbReference>
<dbReference type="EMBL" id="BMWW01000002">
    <property type="protein sequence ID" value="GGY85079.1"/>
    <property type="molecule type" value="Genomic_DNA"/>
</dbReference>
<protein>
    <submittedName>
        <fullName evidence="7">Glycosyltransferase family 1 protein</fullName>
    </submittedName>
    <submittedName>
        <fullName evidence="6">Polysaccharide biosynthesis protein</fullName>
    </submittedName>
</protein>
<dbReference type="AlphaFoldDB" id="A0A4V1AUD5"/>
<feature type="domain" description="Glycosyltransferase subfamily 4-like N-terminal" evidence="5">
    <location>
        <begin position="53"/>
        <end position="151"/>
    </location>
</feature>
<dbReference type="RefSeq" id="WP_134387487.1">
    <property type="nucleotide sequence ID" value="NZ_BMWW01000002.1"/>
</dbReference>
<evidence type="ECO:0000256" key="2">
    <source>
        <dbReference type="ARBA" id="ARBA00022676"/>
    </source>
</evidence>
<dbReference type="PANTHER" id="PTHR12526:SF640">
    <property type="entry name" value="COLANIC ACID BIOSYNTHESIS GLYCOSYLTRANSFERASE WCAL-RELATED"/>
    <property type="match status" value="1"/>
</dbReference>
<reference evidence="7 8" key="2">
    <citation type="submission" date="2019-03" db="EMBL/GenBank/DDBJ databases">
        <title>Draft Genome Sequences of Six Type Strains of the Genus Massilia.</title>
        <authorList>
            <person name="Miess H."/>
            <person name="Frediansyhah A."/>
            <person name="Gross H."/>
        </authorList>
    </citation>
    <scope>NUCLEOTIDE SEQUENCE [LARGE SCALE GENOMIC DNA]</scope>
    <source>
        <strain evidence="7 8">DSM 17505</strain>
    </source>
</reference>
<dbReference type="Proteomes" id="UP000294359">
    <property type="component" value="Chromosome"/>
</dbReference>
<keyword evidence="2" id="KW-0328">Glycosyltransferase</keyword>
<name>A0A4V1AUD5_9BURK</name>
<evidence type="ECO:0000313" key="7">
    <source>
        <dbReference type="EMBL" id="QBQ38788.1"/>
    </source>
</evidence>
<dbReference type="InterPro" id="IPR028098">
    <property type="entry name" value="Glyco_trans_4-like_N"/>
</dbReference>
<evidence type="ECO:0000313" key="6">
    <source>
        <dbReference type="EMBL" id="GGY85079.1"/>
    </source>
</evidence>
<evidence type="ECO:0000313" key="8">
    <source>
        <dbReference type="Proteomes" id="UP000294359"/>
    </source>
</evidence>
<proteinExistence type="inferred from homology"/>
<feature type="domain" description="Glycosyl transferase family 1" evidence="4">
    <location>
        <begin position="178"/>
        <end position="331"/>
    </location>
</feature>
<dbReference type="PANTHER" id="PTHR12526">
    <property type="entry name" value="GLYCOSYLTRANSFERASE"/>
    <property type="match status" value="1"/>
</dbReference>
<dbReference type="Proteomes" id="UP000619512">
    <property type="component" value="Unassembled WGS sequence"/>
</dbReference>
<evidence type="ECO:0000259" key="4">
    <source>
        <dbReference type="Pfam" id="PF00534"/>
    </source>
</evidence>
<reference evidence="6" key="3">
    <citation type="submission" date="2022-12" db="EMBL/GenBank/DDBJ databases">
        <authorList>
            <person name="Sun Q."/>
            <person name="Kim S."/>
        </authorList>
    </citation>
    <scope>NUCLEOTIDE SEQUENCE</scope>
    <source>
        <strain evidence="6">KCTC 12344</strain>
    </source>
</reference>
<dbReference type="EMBL" id="CP038026">
    <property type="protein sequence ID" value="QBQ38788.1"/>
    <property type="molecule type" value="Genomic_DNA"/>
</dbReference>
<dbReference type="GO" id="GO:0016757">
    <property type="term" value="F:glycosyltransferase activity"/>
    <property type="evidence" value="ECO:0007669"/>
    <property type="project" value="UniProtKB-KW"/>
</dbReference>
<evidence type="ECO:0000256" key="3">
    <source>
        <dbReference type="ARBA" id="ARBA00022679"/>
    </source>
</evidence>